<evidence type="ECO:0000256" key="8">
    <source>
        <dbReference type="ARBA" id="ARBA00022946"/>
    </source>
</evidence>
<sequence>MIDCFKRFFKMIARLMGPALFNSLRCLRNTVTPSFARISSFTKCVFENKLPTYTCFNQPRRWIKCGLSRAEVEDKVLAVCSAYDKIQSDKLTLDSSFMKDLGLDSLDHIEVIMEIENEFCESLCHALCT</sequence>
<keyword evidence="8" id="KW-0809">Transit peptide</keyword>
<dbReference type="GO" id="GO:0005739">
    <property type="term" value="C:mitochondrion"/>
    <property type="evidence" value="ECO:0007669"/>
    <property type="project" value="UniProtKB-SubCell"/>
</dbReference>
<dbReference type="InterPro" id="IPR009081">
    <property type="entry name" value="PP-bd_ACP"/>
</dbReference>
<comment type="function">
    <text evidence="13">Carrier of the growing fatty acid chain in fatty acid biosynthesis.</text>
</comment>
<dbReference type="Proteomes" id="UP000050795">
    <property type="component" value="Unassembled WGS sequence"/>
</dbReference>
<evidence type="ECO:0000256" key="4">
    <source>
        <dbReference type="ARBA" id="ARBA00022450"/>
    </source>
</evidence>
<comment type="similarity">
    <text evidence="2">Belongs to the acyl carrier protein (ACP) family.</text>
</comment>
<evidence type="ECO:0000256" key="7">
    <source>
        <dbReference type="ARBA" id="ARBA00022832"/>
    </source>
</evidence>
<dbReference type="Gene3D" id="1.10.1200.10">
    <property type="entry name" value="ACP-like"/>
    <property type="match status" value="1"/>
</dbReference>
<keyword evidence="3" id="KW-0813">Transport</keyword>
<evidence type="ECO:0000256" key="12">
    <source>
        <dbReference type="ARBA" id="ARBA00023160"/>
    </source>
</evidence>
<dbReference type="GO" id="GO:0000036">
    <property type="term" value="F:acyl carrier activity"/>
    <property type="evidence" value="ECO:0007669"/>
    <property type="project" value="TreeGrafter"/>
</dbReference>
<evidence type="ECO:0000256" key="5">
    <source>
        <dbReference type="ARBA" id="ARBA00022516"/>
    </source>
</evidence>
<dbReference type="PANTHER" id="PTHR20863:SF28">
    <property type="entry name" value="ACYL CARRIER PROTEIN, MITOCHONDRIAL"/>
    <property type="match status" value="1"/>
</dbReference>
<dbReference type="GO" id="GO:0000035">
    <property type="term" value="F:acyl binding"/>
    <property type="evidence" value="ECO:0007669"/>
    <property type="project" value="TreeGrafter"/>
</dbReference>
<dbReference type="WBParaSite" id="TREG1_13290.2">
    <property type="protein sequence ID" value="TREG1_13290.2"/>
    <property type="gene ID" value="TREG1_13290"/>
</dbReference>
<reference evidence="16" key="2">
    <citation type="submission" date="2023-11" db="UniProtKB">
        <authorList>
            <consortium name="WormBaseParasite"/>
        </authorList>
    </citation>
    <scope>IDENTIFICATION</scope>
</reference>
<evidence type="ECO:0000256" key="13">
    <source>
        <dbReference type="RuleBase" id="RU000722"/>
    </source>
</evidence>
<dbReference type="PROSITE" id="PS50075">
    <property type="entry name" value="CARRIER"/>
    <property type="match status" value="1"/>
</dbReference>
<feature type="domain" description="Carrier" evidence="14">
    <location>
        <begin position="70"/>
        <end position="129"/>
    </location>
</feature>
<keyword evidence="10" id="KW-0443">Lipid metabolism</keyword>
<evidence type="ECO:0000256" key="1">
    <source>
        <dbReference type="ARBA" id="ARBA00004173"/>
    </source>
</evidence>
<evidence type="ECO:0000256" key="10">
    <source>
        <dbReference type="ARBA" id="ARBA00023098"/>
    </source>
</evidence>
<keyword evidence="15" id="KW-1185">Reference proteome</keyword>
<dbReference type="PANTHER" id="PTHR20863">
    <property type="entry name" value="ACYL CARRIER PROTEIN"/>
    <property type="match status" value="1"/>
</dbReference>
<evidence type="ECO:0000256" key="3">
    <source>
        <dbReference type="ARBA" id="ARBA00022448"/>
    </source>
</evidence>
<evidence type="ECO:0000256" key="6">
    <source>
        <dbReference type="ARBA" id="ARBA00022553"/>
    </source>
</evidence>
<reference evidence="15" key="1">
    <citation type="submission" date="2022-06" db="EMBL/GenBank/DDBJ databases">
        <authorList>
            <person name="Berger JAMES D."/>
            <person name="Berger JAMES D."/>
        </authorList>
    </citation>
    <scope>NUCLEOTIDE SEQUENCE [LARGE SCALE GENOMIC DNA]</scope>
</reference>
<name>A0AA85J0N1_TRIRE</name>
<dbReference type="Pfam" id="PF00550">
    <property type="entry name" value="PP-binding"/>
    <property type="match status" value="1"/>
</dbReference>
<dbReference type="SUPFAM" id="SSF47336">
    <property type="entry name" value="ACP-like"/>
    <property type="match status" value="1"/>
</dbReference>
<keyword evidence="4 13" id="KW-0596">Phosphopantetheine</keyword>
<evidence type="ECO:0000313" key="16">
    <source>
        <dbReference type="WBParaSite" id="TREG1_13290.2"/>
    </source>
</evidence>
<accession>A0AA85J0N1</accession>
<evidence type="ECO:0000256" key="11">
    <source>
        <dbReference type="ARBA" id="ARBA00023128"/>
    </source>
</evidence>
<dbReference type="AlphaFoldDB" id="A0AA85J0N1"/>
<evidence type="ECO:0000256" key="9">
    <source>
        <dbReference type="ARBA" id="ARBA00022982"/>
    </source>
</evidence>
<proteinExistence type="inferred from homology"/>
<comment type="subcellular location">
    <subcellularLocation>
        <location evidence="1">Mitochondrion</location>
    </subcellularLocation>
</comment>
<dbReference type="InterPro" id="IPR003231">
    <property type="entry name" value="ACP"/>
</dbReference>
<keyword evidence="11" id="KW-0496">Mitochondrion</keyword>
<dbReference type="InterPro" id="IPR036736">
    <property type="entry name" value="ACP-like_sf"/>
</dbReference>
<organism evidence="15 16">
    <name type="scientific">Trichobilharzia regenti</name>
    <name type="common">Nasal bird schistosome</name>
    <dbReference type="NCBI Taxonomy" id="157069"/>
    <lineage>
        <taxon>Eukaryota</taxon>
        <taxon>Metazoa</taxon>
        <taxon>Spiralia</taxon>
        <taxon>Lophotrochozoa</taxon>
        <taxon>Platyhelminthes</taxon>
        <taxon>Trematoda</taxon>
        <taxon>Digenea</taxon>
        <taxon>Strigeidida</taxon>
        <taxon>Schistosomatoidea</taxon>
        <taxon>Schistosomatidae</taxon>
        <taxon>Trichobilharzia</taxon>
    </lineage>
</organism>
<keyword evidence="9" id="KW-0249">Electron transport</keyword>
<keyword evidence="6" id="KW-0597">Phosphoprotein</keyword>
<evidence type="ECO:0000259" key="14">
    <source>
        <dbReference type="PROSITE" id="PS50075"/>
    </source>
</evidence>
<protein>
    <recommendedName>
        <fullName evidence="13">Acyl carrier protein</fullName>
    </recommendedName>
</protein>
<keyword evidence="5 13" id="KW-0444">Lipid biosynthesis</keyword>
<keyword evidence="7" id="KW-0276">Fatty acid metabolism</keyword>
<evidence type="ECO:0000256" key="2">
    <source>
        <dbReference type="ARBA" id="ARBA00010930"/>
    </source>
</evidence>
<evidence type="ECO:0000313" key="15">
    <source>
        <dbReference type="Proteomes" id="UP000050795"/>
    </source>
</evidence>
<keyword evidence="12 13" id="KW-0275">Fatty acid biosynthesis</keyword>